<evidence type="ECO:0000259" key="11">
    <source>
        <dbReference type="PROSITE" id="PS51843"/>
    </source>
</evidence>
<name>A0A7I4YNN9_HAECO</name>
<evidence type="ECO:0000313" key="12">
    <source>
        <dbReference type="Proteomes" id="UP000025227"/>
    </source>
</evidence>
<keyword evidence="4 9" id="KW-0805">Transcription regulation</keyword>
<dbReference type="InterPro" id="IPR013088">
    <property type="entry name" value="Znf_NHR/GATA"/>
</dbReference>
<dbReference type="AlphaFoldDB" id="A0A7I4YNN9"/>
<evidence type="ECO:0000256" key="5">
    <source>
        <dbReference type="ARBA" id="ARBA00023125"/>
    </source>
</evidence>
<feature type="domain" description="NR LBD" evidence="11">
    <location>
        <begin position="160"/>
        <end position="400"/>
    </location>
</feature>
<dbReference type="SMART" id="SM00430">
    <property type="entry name" value="HOLI"/>
    <property type="match status" value="1"/>
</dbReference>
<keyword evidence="1 9" id="KW-0479">Metal-binding</keyword>
<dbReference type="GO" id="GO:0005634">
    <property type="term" value="C:nucleus"/>
    <property type="evidence" value="ECO:0007669"/>
    <property type="project" value="UniProtKB-SubCell"/>
</dbReference>
<dbReference type="PANTHER" id="PTHR47630:SF6">
    <property type="entry name" value="NUCLEAR HORMONE RECEPTOR FAMILY"/>
    <property type="match status" value="1"/>
</dbReference>
<keyword evidence="8 9" id="KW-0539">Nucleus</keyword>
<dbReference type="PROSITE" id="PS00031">
    <property type="entry name" value="NUCLEAR_REC_DBD_1"/>
    <property type="match status" value="1"/>
</dbReference>
<dbReference type="Pfam" id="PF00104">
    <property type="entry name" value="Hormone_recep"/>
    <property type="match status" value="1"/>
</dbReference>
<dbReference type="PROSITE" id="PS51843">
    <property type="entry name" value="NR_LBD"/>
    <property type="match status" value="1"/>
</dbReference>
<dbReference type="InterPro" id="IPR052499">
    <property type="entry name" value="C.elegans_NHRs"/>
</dbReference>
<dbReference type="InterPro" id="IPR000536">
    <property type="entry name" value="Nucl_hrmn_rcpt_lig-bd"/>
</dbReference>
<dbReference type="PANTHER" id="PTHR47630">
    <property type="entry name" value="NUCLEAR HORMONE RECEPTOR FAMILY-RELATED-RELATED"/>
    <property type="match status" value="1"/>
</dbReference>
<evidence type="ECO:0000256" key="2">
    <source>
        <dbReference type="ARBA" id="ARBA00022771"/>
    </source>
</evidence>
<dbReference type="Proteomes" id="UP000025227">
    <property type="component" value="Unplaced"/>
</dbReference>
<keyword evidence="7 9" id="KW-0675">Receptor</keyword>
<dbReference type="GO" id="GO:0043565">
    <property type="term" value="F:sequence-specific DNA binding"/>
    <property type="evidence" value="ECO:0007669"/>
    <property type="project" value="InterPro"/>
</dbReference>
<organism evidence="12 13">
    <name type="scientific">Haemonchus contortus</name>
    <name type="common">Barber pole worm</name>
    <dbReference type="NCBI Taxonomy" id="6289"/>
    <lineage>
        <taxon>Eukaryota</taxon>
        <taxon>Metazoa</taxon>
        <taxon>Ecdysozoa</taxon>
        <taxon>Nematoda</taxon>
        <taxon>Chromadorea</taxon>
        <taxon>Rhabditida</taxon>
        <taxon>Rhabditina</taxon>
        <taxon>Rhabditomorpha</taxon>
        <taxon>Strongyloidea</taxon>
        <taxon>Trichostrongylidae</taxon>
        <taxon>Haemonchus</taxon>
    </lineage>
</organism>
<proteinExistence type="inferred from homology"/>
<evidence type="ECO:0000256" key="4">
    <source>
        <dbReference type="ARBA" id="ARBA00023015"/>
    </source>
</evidence>
<dbReference type="InterPro" id="IPR035500">
    <property type="entry name" value="NHR-like_dom_sf"/>
</dbReference>
<evidence type="ECO:0000256" key="3">
    <source>
        <dbReference type="ARBA" id="ARBA00022833"/>
    </source>
</evidence>
<evidence type="ECO:0000256" key="7">
    <source>
        <dbReference type="ARBA" id="ARBA00023170"/>
    </source>
</evidence>
<feature type="domain" description="Nuclear receptor" evidence="10">
    <location>
        <begin position="8"/>
        <end position="83"/>
    </location>
</feature>
<dbReference type="SUPFAM" id="SSF48508">
    <property type="entry name" value="Nuclear receptor ligand-binding domain"/>
    <property type="match status" value="1"/>
</dbReference>
<keyword evidence="12" id="KW-1185">Reference proteome</keyword>
<accession>A0A7I4YNN9</accession>
<dbReference type="Pfam" id="PF00105">
    <property type="entry name" value="zf-C4"/>
    <property type="match status" value="1"/>
</dbReference>
<dbReference type="PROSITE" id="PS51030">
    <property type="entry name" value="NUCLEAR_REC_DBD_2"/>
    <property type="match status" value="1"/>
</dbReference>
<comment type="similarity">
    <text evidence="9">Belongs to the nuclear hormone receptor family.</text>
</comment>
<evidence type="ECO:0000256" key="1">
    <source>
        <dbReference type="ARBA" id="ARBA00022723"/>
    </source>
</evidence>
<evidence type="ECO:0000259" key="10">
    <source>
        <dbReference type="PROSITE" id="PS51030"/>
    </source>
</evidence>
<comment type="subcellular location">
    <subcellularLocation>
        <location evidence="9">Nucleus</location>
    </subcellularLocation>
</comment>
<dbReference type="PRINTS" id="PR00047">
    <property type="entry name" value="STROIDFINGER"/>
</dbReference>
<dbReference type="Gene3D" id="1.10.565.10">
    <property type="entry name" value="Retinoid X Receptor"/>
    <property type="match status" value="1"/>
</dbReference>
<dbReference type="Gene3D" id="3.30.50.10">
    <property type="entry name" value="Erythroid Transcription Factor GATA-1, subunit A"/>
    <property type="match status" value="1"/>
</dbReference>
<keyword evidence="2 9" id="KW-0863">Zinc-finger</keyword>
<evidence type="ECO:0000256" key="6">
    <source>
        <dbReference type="ARBA" id="ARBA00023163"/>
    </source>
</evidence>
<keyword evidence="5 9" id="KW-0238">DNA-binding</keyword>
<dbReference type="GO" id="GO:0003700">
    <property type="term" value="F:DNA-binding transcription factor activity"/>
    <property type="evidence" value="ECO:0007669"/>
    <property type="project" value="InterPro"/>
</dbReference>
<dbReference type="SUPFAM" id="SSF57716">
    <property type="entry name" value="Glucocorticoid receptor-like (DNA-binding domain)"/>
    <property type="match status" value="1"/>
</dbReference>
<evidence type="ECO:0000256" key="9">
    <source>
        <dbReference type="RuleBase" id="RU004334"/>
    </source>
</evidence>
<dbReference type="InterPro" id="IPR001628">
    <property type="entry name" value="Znf_hrmn_rcpt"/>
</dbReference>
<protein>
    <submittedName>
        <fullName evidence="13">Nuclear receptor domain-containing protein</fullName>
    </submittedName>
</protein>
<reference evidence="13" key="1">
    <citation type="submission" date="2020-12" db="UniProtKB">
        <authorList>
            <consortium name="WormBaseParasite"/>
        </authorList>
    </citation>
    <scope>IDENTIFICATION</scope>
    <source>
        <strain evidence="13">MHco3</strain>
    </source>
</reference>
<dbReference type="SMART" id="SM00399">
    <property type="entry name" value="ZnF_C4"/>
    <property type="match status" value="1"/>
</dbReference>
<dbReference type="OrthoDB" id="5798272at2759"/>
<evidence type="ECO:0000313" key="13">
    <source>
        <dbReference type="WBParaSite" id="HCON_00117560-00001"/>
    </source>
</evidence>
<evidence type="ECO:0000256" key="8">
    <source>
        <dbReference type="ARBA" id="ARBA00023242"/>
    </source>
</evidence>
<keyword evidence="6 9" id="KW-0804">Transcription</keyword>
<dbReference type="WBParaSite" id="HCON_00117560-00001">
    <property type="protein sequence ID" value="HCON_00117560-00001"/>
    <property type="gene ID" value="HCON_00117560"/>
</dbReference>
<sequence>MDLVPNSAGVCSVCGSEGAQIHYRGMVCGSCRVFFIRTVRRNVHLLCEKNGNCIISKETRNSCRACRYAKCLQANMTEQDVGRIKRSSIVRKYNHSMVPHMRHGGCNLQKNGQLYSTSIGIHFVNDLKSASKAMDFAKMLLFIERLCDNSDSSRGPFECSLDMSLSDVLERPLNCCERTPIGWNEDPFFDKDNSVDVHKQGYCRSITHFADFVAVSPELNLLEMKDRLSVCSTNCSGVILLMMIYNAYLNNYKGILFPHGFKYPLSHKREHNELDEFLEDLVDYLHTNVTTVFQEIQITAEEYALLKTILFFSGVINLTDFGSSIVFRARRKYSALLSEYVVASRPDLSPSEQMMRLTRLFGVIPYLMHASDRNNLYCARMVLMNIGNIGGSLSYDLHVRKF</sequence>
<keyword evidence="3 9" id="KW-0862">Zinc</keyword>
<dbReference type="GO" id="GO:0008270">
    <property type="term" value="F:zinc ion binding"/>
    <property type="evidence" value="ECO:0007669"/>
    <property type="project" value="UniProtKB-KW"/>
</dbReference>